<dbReference type="OrthoDB" id="4536940at2"/>
<dbReference type="Gene3D" id="2.40.10.10">
    <property type="entry name" value="Trypsin-like serine proteases"/>
    <property type="match status" value="2"/>
</dbReference>
<dbReference type="Proteomes" id="UP000255467">
    <property type="component" value="Unassembled WGS sequence"/>
</dbReference>
<proteinExistence type="predicted"/>
<dbReference type="CDD" id="cd21112">
    <property type="entry name" value="alphaLP-like"/>
    <property type="match status" value="1"/>
</dbReference>
<evidence type="ECO:0000256" key="1">
    <source>
        <dbReference type="SAM" id="SignalP"/>
    </source>
</evidence>
<reference evidence="2 3" key="1">
    <citation type="submission" date="2018-06" db="EMBL/GenBank/DDBJ databases">
        <authorList>
            <consortium name="Pathogen Informatics"/>
            <person name="Doyle S."/>
        </authorList>
    </citation>
    <scope>NUCLEOTIDE SEQUENCE [LARGE SCALE GENOMIC DNA]</scope>
    <source>
        <strain evidence="2 3">NCTC1934</strain>
    </source>
</reference>
<organism evidence="2 3">
    <name type="scientific">Nocardia otitidiscaviarum</name>
    <dbReference type="NCBI Taxonomy" id="1823"/>
    <lineage>
        <taxon>Bacteria</taxon>
        <taxon>Bacillati</taxon>
        <taxon>Actinomycetota</taxon>
        <taxon>Actinomycetes</taxon>
        <taxon>Mycobacteriales</taxon>
        <taxon>Nocardiaceae</taxon>
        <taxon>Nocardia</taxon>
    </lineage>
</organism>
<dbReference type="EMBL" id="UGRY01000002">
    <property type="protein sequence ID" value="SUA80001.1"/>
    <property type="molecule type" value="Genomic_DNA"/>
</dbReference>
<evidence type="ECO:0000313" key="3">
    <source>
        <dbReference type="Proteomes" id="UP000255467"/>
    </source>
</evidence>
<dbReference type="STRING" id="1406858.GCA_000710895_05715"/>
<feature type="chain" id="PRO_5039431852" description="Serine protease" evidence="1">
    <location>
        <begin position="25"/>
        <end position="230"/>
    </location>
</feature>
<keyword evidence="3" id="KW-1185">Reference proteome</keyword>
<evidence type="ECO:0000313" key="2">
    <source>
        <dbReference type="EMBL" id="SUA80001.1"/>
    </source>
</evidence>
<dbReference type="InterPro" id="IPR043504">
    <property type="entry name" value="Peptidase_S1_PA_chymotrypsin"/>
</dbReference>
<accession>A0A378YU53</accession>
<evidence type="ECO:0008006" key="4">
    <source>
        <dbReference type="Google" id="ProtNLM"/>
    </source>
</evidence>
<dbReference type="InterPro" id="IPR009003">
    <property type="entry name" value="Peptidase_S1_PA"/>
</dbReference>
<dbReference type="RefSeq" id="WP_039815612.1">
    <property type="nucleotide sequence ID" value="NZ_JADLRH010000024.1"/>
</dbReference>
<dbReference type="AlphaFoldDB" id="A0A378YU53"/>
<feature type="signal peptide" evidence="1">
    <location>
        <begin position="1"/>
        <end position="24"/>
    </location>
</feature>
<sequence length="230" mass="22571">MRRRFAIAAVVGAALVSIAGVGSAAADPAPAVLGGSSGIILNTHEACSLTAIGYDAAGRLVGLTAGHCAAAGSPVRAERSLATGVLGTVVFSDQGQDLDYAVIEFDPAKVTPVRTVGQTTIAGVGAPPAPGAPVCSSGRSSGFDCGVVWGAAGNIIVNQSCSIPGDSGGPVTVGDQLVGMNQGHVTPFGIDMPCVTGAFPIHSPAYFRPIADILQAVNANGGVGAGLRPV</sequence>
<keyword evidence="1" id="KW-0732">Signal</keyword>
<protein>
    <recommendedName>
        <fullName evidence="4">Serine protease</fullName>
    </recommendedName>
</protein>
<dbReference type="SUPFAM" id="SSF50494">
    <property type="entry name" value="Trypsin-like serine proteases"/>
    <property type="match status" value="1"/>
</dbReference>
<name>A0A378YU53_9NOCA</name>
<gene>
    <name evidence="2" type="ORF">NCTC1934_04068</name>
</gene>